<sequence>MVIDKDYEFFLENVLGLMVINSEGNLVYMNRQCADYIKMDQDKSIGKYITEVFPPTKMLDLLTGDKIVNTDFYFHDGRMSVSTQAQLRKNGEVVGVLEYDIIQDLDSLEDILNKYALVLNDEMKYYREEFRNLQRTKYSIENILGSSKKMEDLRKQIKMAATSNSTVIISGETGTGKELVAHSIHNLSSRKFNGFVKINAANFPESLAESEFFGYEDGAFTGAKKGGKKGKFEMADRGTLFIDEVSQLPLTLQPKLLRVLQEHEIDRLGGDKSIPVDVRIVAATNEDLKEMVKAGRFREDLFYRLDVFTIDLPPLRERLEDLPELIMYRIDQLNLEMGKNIVNVEEPVYQYLRKYEWPGNVRELYNIIEKAMNFASGDTLKLEFFRPDSGSGAMDLETLSELGNPIEVVKREAERKLIMHVLAMFRGNKTKASEYLKISRPLLYQKMARLGIK</sequence>
<gene>
    <name evidence="1" type="ORF">FRZ06_07565</name>
</gene>
<dbReference type="Proteomes" id="UP000594014">
    <property type="component" value="Chromosome"/>
</dbReference>
<reference evidence="1" key="1">
    <citation type="submission" date="2019-08" db="EMBL/GenBank/DDBJ databases">
        <title>Genome sequence of Clostridiales bacterium MT110.</title>
        <authorList>
            <person name="Cao J."/>
        </authorList>
    </citation>
    <scope>NUCLEOTIDE SEQUENCE</scope>
    <source>
        <strain evidence="1">MT110</strain>
    </source>
</reference>
<protein>
    <submittedName>
        <fullName evidence="1">AAA family ATPase</fullName>
    </submittedName>
</protein>
<name>A0ACD1A9U7_9FIRM</name>
<accession>A0ACD1A9U7</accession>
<evidence type="ECO:0000313" key="2">
    <source>
        <dbReference type="Proteomes" id="UP000594014"/>
    </source>
</evidence>
<dbReference type="EMBL" id="CP042469">
    <property type="protein sequence ID" value="QOX63213.1"/>
    <property type="molecule type" value="Genomic_DNA"/>
</dbReference>
<evidence type="ECO:0000313" key="1">
    <source>
        <dbReference type="EMBL" id="QOX63213.1"/>
    </source>
</evidence>
<keyword evidence="2" id="KW-1185">Reference proteome</keyword>
<organism evidence="1 2">
    <name type="scientific">Anoxybacterium hadale</name>
    <dbReference type="NCBI Taxonomy" id="3408580"/>
    <lineage>
        <taxon>Bacteria</taxon>
        <taxon>Bacillati</taxon>
        <taxon>Bacillota</taxon>
        <taxon>Clostridia</taxon>
        <taxon>Peptostreptococcales</taxon>
        <taxon>Anaerovoracaceae</taxon>
        <taxon>Anoxybacterium</taxon>
    </lineage>
</organism>
<proteinExistence type="predicted"/>